<dbReference type="GO" id="GO:0016020">
    <property type="term" value="C:membrane"/>
    <property type="evidence" value="ECO:0007669"/>
    <property type="project" value="UniProtKB-SubCell"/>
</dbReference>
<accession>A0A6D2HGV6</accession>
<feature type="transmembrane region" description="Helical" evidence="6">
    <location>
        <begin position="29"/>
        <end position="46"/>
    </location>
</feature>
<sequence>MEFFFAPGGIHPFDSDWTILPNHLKNFEHSSITLSFFVYAVFALILDRTRPRPAASEGLTILASAAAFAQELFLFHFHSADHMGVGGQYHFILQFIIFVSLLTTLALSWVLFKHPNKCSIV</sequence>
<evidence type="ECO:0000313" key="8">
    <source>
        <dbReference type="Proteomes" id="UP000467841"/>
    </source>
</evidence>
<dbReference type="EMBL" id="CACVBM020000177">
    <property type="protein sequence ID" value="CAA7015508.1"/>
    <property type="molecule type" value="Genomic_DNA"/>
</dbReference>
<feature type="transmembrane region" description="Helical" evidence="6">
    <location>
        <begin position="89"/>
        <end position="112"/>
    </location>
</feature>
<protein>
    <submittedName>
        <fullName evidence="7">Uncharacterized protein</fullName>
    </submittedName>
</protein>
<dbReference type="InterPro" id="IPR006904">
    <property type="entry name" value="DUF716"/>
</dbReference>
<evidence type="ECO:0000256" key="5">
    <source>
        <dbReference type="ARBA" id="ARBA00023136"/>
    </source>
</evidence>
<proteinExistence type="inferred from homology"/>
<dbReference type="Pfam" id="PF04819">
    <property type="entry name" value="DUF716"/>
    <property type="match status" value="1"/>
</dbReference>
<keyword evidence="4 6" id="KW-1133">Transmembrane helix</keyword>
<organism evidence="7 8">
    <name type="scientific">Microthlaspi erraticum</name>
    <dbReference type="NCBI Taxonomy" id="1685480"/>
    <lineage>
        <taxon>Eukaryota</taxon>
        <taxon>Viridiplantae</taxon>
        <taxon>Streptophyta</taxon>
        <taxon>Embryophyta</taxon>
        <taxon>Tracheophyta</taxon>
        <taxon>Spermatophyta</taxon>
        <taxon>Magnoliopsida</taxon>
        <taxon>eudicotyledons</taxon>
        <taxon>Gunneridae</taxon>
        <taxon>Pentapetalae</taxon>
        <taxon>rosids</taxon>
        <taxon>malvids</taxon>
        <taxon>Brassicales</taxon>
        <taxon>Brassicaceae</taxon>
        <taxon>Coluteocarpeae</taxon>
        <taxon>Microthlaspi</taxon>
    </lineage>
</organism>
<dbReference type="PANTHER" id="PTHR46285:SF9">
    <property type="entry name" value="(RAPE) HYPOTHETICAL PROTEIN"/>
    <property type="match status" value="1"/>
</dbReference>
<dbReference type="AlphaFoldDB" id="A0A6D2HGV6"/>
<comment type="similarity">
    <text evidence="2">Belongs to the TMEM45 family.</text>
</comment>
<evidence type="ECO:0000256" key="2">
    <source>
        <dbReference type="ARBA" id="ARBA00006948"/>
    </source>
</evidence>
<comment type="subcellular location">
    <subcellularLocation>
        <location evidence="1">Membrane</location>
        <topology evidence="1">Multi-pass membrane protein</topology>
    </subcellularLocation>
</comment>
<evidence type="ECO:0000256" key="6">
    <source>
        <dbReference type="SAM" id="Phobius"/>
    </source>
</evidence>
<evidence type="ECO:0000313" key="7">
    <source>
        <dbReference type="EMBL" id="CAA7015508.1"/>
    </source>
</evidence>
<evidence type="ECO:0000256" key="1">
    <source>
        <dbReference type="ARBA" id="ARBA00004141"/>
    </source>
</evidence>
<dbReference type="Proteomes" id="UP000467841">
    <property type="component" value="Unassembled WGS sequence"/>
</dbReference>
<feature type="transmembrane region" description="Helical" evidence="6">
    <location>
        <begin position="58"/>
        <end position="77"/>
    </location>
</feature>
<keyword evidence="3 6" id="KW-0812">Transmembrane</keyword>
<name>A0A6D2HGV6_9BRAS</name>
<reference evidence="7" key="1">
    <citation type="submission" date="2020-01" db="EMBL/GenBank/DDBJ databases">
        <authorList>
            <person name="Mishra B."/>
        </authorList>
    </citation>
    <scope>NUCLEOTIDE SEQUENCE [LARGE SCALE GENOMIC DNA]</scope>
</reference>
<gene>
    <name evidence="7" type="ORF">MERR_LOCUS2743</name>
</gene>
<dbReference type="PANTHER" id="PTHR46285">
    <property type="entry name" value="PROTEINASE INHIBITOR I4, SERPIN (DUF716)-RELATED"/>
    <property type="match status" value="1"/>
</dbReference>
<keyword evidence="8" id="KW-1185">Reference proteome</keyword>
<dbReference type="OrthoDB" id="1738002at2759"/>
<evidence type="ECO:0000256" key="3">
    <source>
        <dbReference type="ARBA" id="ARBA00022692"/>
    </source>
</evidence>
<keyword evidence="5 6" id="KW-0472">Membrane</keyword>
<comment type="caution">
    <text evidence="7">The sequence shown here is derived from an EMBL/GenBank/DDBJ whole genome shotgun (WGS) entry which is preliminary data.</text>
</comment>
<evidence type="ECO:0000256" key="4">
    <source>
        <dbReference type="ARBA" id="ARBA00022989"/>
    </source>
</evidence>